<evidence type="ECO:0000313" key="2">
    <source>
        <dbReference type="EMBL" id="KIZ04705.1"/>
    </source>
</evidence>
<feature type="compositionally biased region" description="Low complexity" evidence="1">
    <location>
        <begin position="297"/>
        <end position="326"/>
    </location>
</feature>
<feature type="compositionally biased region" description="Low complexity" evidence="1">
    <location>
        <begin position="384"/>
        <end position="399"/>
    </location>
</feature>
<feature type="region of interest" description="Disordered" evidence="1">
    <location>
        <begin position="297"/>
        <end position="512"/>
    </location>
</feature>
<dbReference type="EMBL" id="KK100619">
    <property type="protein sequence ID" value="KIZ04705.1"/>
    <property type="molecule type" value="Genomic_DNA"/>
</dbReference>
<sequence>MDPAPNLGYLLSSRLGDDWSADRFQPKPELLAQLSTDAFESLDPLVKARLILSCLMAASRQQPRGAAAAAAAGAETGGLQSQQQQPGGGSQLAAQLRRLGDMALADDDAWVKVLGAAAGDFDGRLDLGAVCAANPKVNATVARLRELAAGCTNAHLYPPLEELYLAPSNAEAAAAQQQRQHHHFTPRAPGEVPALRVRARAPGPLSPKGLPRQGSMLARRGTSTGEDAAFRPARAAEAPPRAQQRAQQQPERRAGKHPVQPVGQREAVSRLSLQALAGNKDAAKLLRQQQKEKLLQQQQQQQEQQQQQQQALEPQQQAPAGGAAPKVRLPLQLKRTGGAAQPVQPRAPPPGPEEDEAGAEPVLGSSAARLASWDDDDDDDFEPARATAAAPRPALQIARGGRQPSGRLRAAAASGAVAADVSGEQRAAEEDALLEDDVAQGDGAEAPQSAARQLQEQQLRELFEDEDDEAEAGPTAGGASATGAAGVEAAAAGTPSAKAKRRRAVISDDDED</sequence>
<feature type="compositionally biased region" description="Low complexity" evidence="1">
    <location>
        <begin position="410"/>
        <end position="422"/>
    </location>
</feature>
<accession>A0A0D2MPX6</accession>
<dbReference type="OrthoDB" id="10616543at2759"/>
<proteinExistence type="predicted"/>
<feature type="region of interest" description="Disordered" evidence="1">
    <location>
        <begin position="171"/>
        <end position="266"/>
    </location>
</feature>
<dbReference type="Proteomes" id="UP000054498">
    <property type="component" value="Unassembled WGS sequence"/>
</dbReference>
<dbReference type="GeneID" id="25736130"/>
<evidence type="ECO:0000313" key="3">
    <source>
        <dbReference type="Proteomes" id="UP000054498"/>
    </source>
</evidence>
<dbReference type="RefSeq" id="XP_013903724.1">
    <property type="nucleotide sequence ID" value="XM_014048270.1"/>
</dbReference>
<reference evidence="2 3" key="1">
    <citation type="journal article" date="2013" name="BMC Genomics">
        <title>Reconstruction of the lipid metabolism for the microalga Monoraphidium neglectum from its genome sequence reveals characteristics suitable for biofuel production.</title>
        <authorList>
            <person name="Bogen C."/>
            <person name="Al-Dilaimi A."/>
            <person name="Albersmeier A."/>
            <person name="Wichmann J."/>
            <person name="Grundmann M."/>
            <person name="Rupp O."/>
            <person name="Lauersen K.J."/>
            <person name="Blifernez-Klassen O."/>
            <person name="Kalinowski J."/>
            <person name="Goesmann A."/>
            <person name="Mussgnug J.H."/>
            <person name="Kruse O."/>
        </authorList>
    </citation>
    <scope>NUCLEOTIDE SEQUENCE [LARGE SCALE GENOMIC DNA]</scope>
    <source>
        <strain evidence="2 3">SAG 48.87</strain>
    </source>
</reference>
<feature type="compositionally biased region" description="Low complexity" evidence="1">
    <location>
        <begin position="447"/>
        <end position="457"/>
    </location>
</feature>
<feature type="compositionally biased region" description="Low complexity" evidence="1">
    <location>
        <begin position="472"/>
        <end position="497"/>
    </location>
</feature>
<dbReference type="KEGG" id="mng:MNEG_3252"/>
<protein>
    <submittedName>
        <fullName evidence="2">Uncharacterized protein</fullName>
    </submittedName>
</protein>
<keyword evidence="3" id="KW-1185">Reference proteome</keyword>
<dbReference type="AlphaFoldDB" id="A0A0D2MPX6"/>
<name>A0A0D2MPX6_9CHLO</name>
<gene>
    <name evidence="2" type="ORF">MNEG_3252</name>
</gene>
<feature type="compositionally biased region" description="Low complexity" evidence="1">
    <location>
        <begin position="230"/>
        <end position="249"/>
    </location>
</feature>
<organism evidence="2 3">
    <name type="scientific">Monoraphidium neglectum</name>
    <dbReference type="NCBI Taxonomy" id="145388"/>
    <lineage>
        <taxon>Eukaryota</taxon>
        <taxon>Viridiplantae</taxon>
        <taxon>Chlorophyta</taxon>
        <taxon>core chlorophytes</taxon>
        <taxon>Chlorophyceae</taxon>
        <taxon>CS clade</taxon>
        <taxon>Sphaeropleales</taxon>
        <taxon>Selenastraceae</taxon>
        <taxon>Monoraphidium</taxon>
    </lineage>
</organism>
<feature type="compositionally biased region" description="Acidic residues" evidence="1">
    <location>
        <begin position="430"/>
        <end position="439"/>
    </location>
</feature>
<evidence type="ECO:0000256" key="1">
    <source>
        <dbReference type="SAM" id="MobiDB-lite"/>
    </source>
</evidence>